<organism evidence="7 8">
    <name type="scientific">Candidatus Gemmiger excrementavium</name>
    <dbReference type="NCBI Taxonomy" id="2838608"/>
    <lineage>
        <taxon>Bacteria</taxon>
        <taxon>Bacillati</taxon>
        <taxon>Bacillota</taxon>
        <taxon>Clostridia</taxon>
        <taxon>Eubacteriales</taxon>
        <taxon>Gemmiger</taxon>
    </lineage>
</organism>
<evidence type="ECO:0000256" key="4">
    <source>
        <dbReference type="ARBA" id="ARBA00022801"/>
    </source>
</evidence>
<keyword evidence="4" id="KW-0378">Hydrolase</keyword>
<accession>A0A9D2F3X9</accession>
<dbReference type="PANTHER" id="PTHR39188">
    <property type="entry name" value="MEMBRANE-ASSOCIATED ZINC METALLOPROTEASE M50B"/>
    <property type="match status" value="1"/>
</dbReference>
<evidence type="ECO:0000313" key="7">
    <source>
        <dbReference type="EMBL" id="HIZ48617.1"/>
    </source>
</evidence>
<reference evidence="7" key="2">
    <citation type="submission" date="2021-04" db="EMBL/GenBank/DDBJ databases">
        <authorList>
            <person name="Gilroy R."/>
        </authorList>
    </citation>
    <scope>NUCLEOTIDE SEQUENCE</scope>
    <source>
        <strain evidence="7">3436</strain>
    </source>
</reference>
<comment type="caution">
    <text evidence="7">The sequence shown here is derived from an EMBL/GenBank/DDBJ whole genome shotgun (WGS) entry which is preliminary data.</text>
</comment>
<sequence length="152" mass="16655">MIRPRHYKARRKPRVRLRAPLVLLCLLAFALAWDGTGVLRIGLLCALLHESGHAVVYRLQWGCWPDLQLSPFGICLLLRGTPLSARQELVLAAAGPVANLTVCCGVLLAMDITGHYTYAGYWFAGCNLLVGGVNLLPLPGLDGWRILQALGW</sequence>
<dbReference type="GO" id="GO:0008237">
    <property type="term" value="F:metallopeptidase activity"/>
    <property type="evidence" value="ECO:0007669"/>
    <property type="project" value="UniProtKB-KW"/>
</dbReference>
<comment type="similarity">
    <text evidence="2">Belongs to the peptidase M50B family.</text>
</comment>
<comment type="cofactor">
    <cofactor evidence="1">
        <name>Zn(2+)</name>
        <dbReference type="ChEBI" id="CHEBI:29105"/>
    </cofactor>
</comment>
<keyword evidence="5" id="KW-0862">Zinc</keyword>
<dbReference type="AlphaFoldDB" id="A0A9D2F3X9"/>
<evidence type="ECO:0000313" key="8">
    <source>
        <dbReference type="Proteomes" id="UP000824031"/>
    </source>
</evidence>
<dbReference type="EMBL" id="DXBO01000118">
    <property type="protein sequence ID" value="HIZ48617.1"/>
    <property type="molecule type" value="Genomic_DNA"/>
</dbReference>
<name>A0A9D2F3X9_9FIRM</name>
<evidence type="ECO:0000256" key="6">
    <source>
        <dbReference type="ARBA" id="ARBA00023049"/>
    </source>
</evidence>
<evidence type="ECO:0000256" key="2">
    <source>
        <dbReference type="ARBA" id="ARBA00007931"/>
    </source>
</evidence>
<keyword evidence="6" id="KW-0482">Metalloprotease</keyword>
<proteinExistence type="inferred from homology"/>
<protein>
    <submittedName>
        <fullName evidence="7">Peptidase</fullName>
    </submittedName>
</protein>
<keyword evidence="3" id="KW-0645">Protease</keyword>
<evidence type="ECO:0000256" key="5">
    <source>
        <dbReference type="ARBA" id="ARBA00022833"/>
    </source>
</evidence>
<dbReference type="GO" id="GO:0006508">
    <property type="term" value="P:proteolysis"/>
    <property type="evidence" value="ECO:0007669"/>
    <property type="project" value="UniProtKB-KW"/>
</dbReference>
<dbReference type="PANTHER" id="PTHR39188:SF3">
    <property type="entry name" value="STAGE IV SPORULATION PROTEIN FB"/>
    <property type="match status" value="1"/>
</dbReference>
<evidence type="ECO:0000256" key="3">
    <source>
        <dbReference type="ARBA" id="ARBA00022670"/>
    </source>
</evidence>
<evidence type="ECO:0000256" key="1">
    <source>
        <dbReference type="ARBA" id="ARBA00001947"/>
    </source>
</evidence>
<reference evidence="7" key="1">
    <citation type="journal article" date="2021" name="PeerJ">
        <title>Extensive microbial diversity within the chicken gut microbiome revealed by metagenomics and culture.</title>
        <authorList>
            <person name="Gilroy R."/>
            <person name="Ravi A."/>
            <person name="Getino M."/>
            <person name="Pursley I."/>
            <person name="Horton D.L."/>
            <person name="Alikhan N.F."/>
            <person name="Baker D."/>
            <person name="Gharbi K."/>
            <person name="Hall N."/>
            <person name="Watson M."/>
            <person name="Adriaenssens E.M."/>
            <person name="Foster-Nyarko E."/>
            <person name="Jarju S."/>
            <person name="Secka A."/>
            <person name="Antonio M."/>
            <person name="Oren A."/>
            <person name="Chaudhuri R.R."/>
            <person name="La Ragione R."/>
            <person name="Hildebrand F."/>
            <person name="Pallen M.J."/>
        </authorList>
    </citation>
    <scope>NUCLEOTIDE SEQUENCE</scope>
    <source>
        <strain evidence="7">3436</strain>
    </source>
</reference>
<dbReference type="Proteomes" id="UP000824031">
    <property type="component" value="Unassembled WGS sequence"/>
</dbReference>
<gene>
    <name evidence="7" type="ORF">H9810_07870</name>
</gene>